<evidence type="ECO:0000313" key="2">
    <source>
        <dbReference type="Proteomes" id="UP000007254"/>
    </source>
</evidence>
<name>G0GAD7_WINT7</name>
<sequence>MRYRIFVDLDGVLVDFEKGVLEATGKRVDEQSPSEMWAVLARTPHFYARLDWLPGGRKLWHFLRPLGPTVLTGLPLGRWAAPQKREWCRIHLGPDVQVLTCLSRHKATTAQKVLQPGEIPVLIDDRESLRASWEAIGGIFIHHTSAEESIGALRILLTRSEGSDRPGP</sequence>
<evidence type="ECO:0008006" key="3">
    <source>
        <dbReference type="Google" id="ProtNLM"/>
    </source>
</evidence>
<dbReference type="InterPro" id="IPR036412">
    <property type="entry name" value="HAD-like_sf"/>
</dbReference>
<organism evidence="1 2">
    <name type="scientific">Winmispira thermophila (strain ATCC 700085 / DSM 6578 / Z-1203)</name>
    <name type="common">Spirochaeta thermophila</name>
    <dbReference type="NCBI Taxonomy" id="869211"/>
    <lineage>
        <taxon>Bacteria</taxon>
        <taxon>Pseudomonadati</taxon>
        <taxon>Spirochaetota</taxon>
        <taxon>Spirochaetia</taxon>
        <taxon>Winmispirales</taxon>
        <taxon>Winmispiraceae</taxon>
        <taxon>Winmispira</taxon>
    </lineage>
</organism>
<dbReference type="STRING" id="869211.Spith_1493"/>
<reference evidence="1 2" key="1">
    <citation type="submission" date="2011-06" db="EMBL/GenBank/DDBJ databases">
        <title>The complete genome of Spirochaeta thermophila DSM 6578.</title>
        <authorList>
            <consortium name="US DOE Joint Genome Institute (JGI-PGF)"/>
            <person name="Lucas S."/>
            <person name="Lapidus A."/>
            <person name="Bruce D."/>
            <person name="Goodwin L."/>
            <person name="Pitluck S."/>
            <person name="Peters L."/>
            <person name="Kyrpides N."/>
            <person name="Mavromatis K."/>
            <person name="Ivanova N."/>
            <person name="Mikailova N."/>
            <person name="Pagani I."/>
            <person name="Chertkov O."/>
            <person name="Detter J.C."/>
            <person name="Tapia R."/>
            <person name="Han C."/>
            <person name="Land M."/>
            <person name="Hauser L."/>
            <person name="Markowitz V."/>
            <person name="Cheng J.-F."/>
            <person name="Hugenholtz P."/>
            <person name="Woyke T."/>
            <person name="Wu D."/>
            <person name="Spring S."/>
            <person name="Merkhoffer B."/>
            <person name="Schneider S."/>
            <person name="Klenk H.-P."/>
            <person name="Eisen J.A."/>
        </authorList>
    </citation>
    <scope>NUCLEOTIDE SEQUENCE [LARGE SCALE GENOMIC DNA]</scope>
    <source>
        <strain evidence="2">ATCC 700085 / DSM 6578 / Z-1203</strain>
    </source>
</reference>
<protein>
    <recommendedName>
        <fullName evidence="3">5' nucleotidase, deoxy (Pyrimidine), cytosolic type C protein (NT5C)</fullName>
    </recommendedName>
</protein>
<dbReference type="AlphaFoldDB" id="G0GAD7"/>
<dbReference type="OrthoDB" id="1654944at2"/>
<dbReference type="EMBL" id="CP002903">
    <property type="protein sequence ID" value="AEJ61756.1"/>
    <property type="molecule type" value="Genomic_DNA"/>
</dbReference>
<evidence type="ECO:0000313" key="1">
    <source>
        <dbReference type="EMBL" id="AEJ61756.1"/>
    </source>
</evidence>
<dbReference type="Gene3D" id="1.10.40.40">
    <property type="entry name" value="Deoxyribonucleotidase, domain 2"/>
    <property type="match status" value="1"/>
</dbReference>
<accession>G0GAD7</accession>
<dbReference type="Gene3D" id="3.40.50.1000">
    <property type="entry name" value="HAD superfamily/HAD-like"/>
    <property type="match status" value="1"/>
</dbReference>
<dbReference type="SUPFAM" id="SSF56784">
    <property type="entry name" value="HAD-like"/>
    <property type="match status" value="1"/>
</dbReference>
<proteinExistence type="predicted"/>
<dbReference type="RefSeq" id="WP_014625088.1">
    <property type="nucleotide sequence ID" value="NC_017583.1"/>
</dbReference>
<dbReference type="Proteomes" id="UP000007254">
    <property type="component" value="Chromosome"/>
</dbReference>
<gene>
    <name evidence="1" type="ordered locus">Spith_1493</name>
</gene>
<dbReference type="KEGG" id="stq:Spith_1493"/>
<dbReference type="HOGENOM" id="CLU_115573_0_0_12"/>
<dbReference type="InterPro" id="IPR023214">
    <property type="entry name" value="HAD_sf"/>
</dbReference>
<keyword evidence="2" id="KW-1185">Reference proteome</keyword>